<dbReference type="HOGENOM" id="CLU_848988_0_0_6"/>
<evidence type="ECO:0000313" key="2">
    <source>
        <dbReference type="Proteomes" id="UP000001844"/>
    </source>
</evidence>
<gene>
    <name evidence="1" type="ordered locus">Nhal_3661</name>
</gene>
<sequence length="361" mass="41368">MEWFFHIGPNKTGTTTIQFALHEARTALLSNNNCLYPEKGILHAAHHMLNFSLNKEINGRAPYAEALGVKDIPAFDELVDDIRREAMEHGAKKIIVSSETMWTWNIKRIRRLENVLKGDKAVTVIVAKPHLERELSMWQEEVKHGFVGTPTSYLKNYGDSARLKEALVLTERARWWREAGFNILPLCLQPRLGKMPLWDYFLSNTVGATIGGSPTKEYRNVSLSYLTITSIRNAMALFLDKNIKGAQLGRNEKMQPLRLAFDIVDKVKEQTKGTDRLTLPAYSDFLVDKEAMPLAVSYFERYVNDITSLFRLSGRSVDFDRLIEGSQPLGVFQNLIDENREEYESQRELAKYFAQKIVNHI</sequence>
<dbReference type="KEGG" id="nhl:Nhal_3661"/>
<name>D5C2K9_NITHN</name>
<dbReference type="AlphaFoldDB" id="D5C2K9"/>
<keyword evidence="2" id="KW-1185">Reference proteome</keyword>
<dbReference type="OrthoDB" id="5801030at2"/>
<proteinExistence type="predicted"/>
<dbReference type="EMBL" id="CP001798">
    <property type="protein sequence ID" value="ADE16684.1"/>
    <property type="molecule type" value="Genomic_DNA"/>
</dbReference>
<protein>
    <submittedName>
        <fullName evidence="1">Uncharacterized protein</fullName>
    </submittedName>
</protein>
<reference evidence="2" key="1">
    <citation type="submission" date="2010-04" db="EMBL/GenBank/DDBJ databases">
        <title>Complete genome sequence of Nitrosococcus halophilus Nc4, a salt-adapted, aerobic obligate ammonia-oxidizing sulfur purple bacterium.</title>
        <authorList>
            <consortium name="US DOE Joint Genome Institute"/>
            <person name="Campbell M.A."/>
            <person name="Malfatti S.A."/>
            <person name="Chain P.S.G."/>
            <person name="Heidelberg J.F."/>
            <person name="Ward B.B."/>
            <person name="Klotz M.G."/>
        </authorList>
    </citation>
    <scope>NUCLEOTIDE SEQUENCE [LARGE SCALE GENOMIC DNA]</scope>
    <source>
        <strain evidence="2">Nc4</strain>
    </source>
</reference>
<evidence type="ECO:0000313" key="1">
    <source>
        <dbReference type="EMBL" id="ADE16684.1"/>
    </source>
</evidence>
<accession>D5C2K9</accession>
<organism evidence="1 2">
    <name type="scientific">Nitrosococcus halophilus (strain Nc4)</name>
    <dbReference type="NCBI Taxonomy" id="472759"/>
    <lineage>
        <taxon>Bacteria</taxon>
        <taxon>Pseudomonadati</taxon>
        <taxon>Pseudomonadota</taxon>
        <taxon>Gammaproteobacteria</taxon>
        <taxon>Chromatiales</taxon>
        <taxon>Chromatiaceae</taxon>
        <taxon>Nitrosococcus</taxon>
    </lineage>
</organism>
<dbReference type="Proteomes" id="UP000001844">
    <property type="component" value="Chromosome"/>
</dbReference>